<dbReference type="OMA" id="AEWEDTT"/>
<dbReference type="Pfam" id="PF10452">
    <property type="entry name" value="TCO89"/>
    <property type="match status" value="1"/>
</dbReference>
<feature type="compositionally biased region" description="Polar residues" evidence="1">
    <location>
        <begin position="421"/>
        <end position="440"/>
    </location>
</feature>
<dbReference type="STRING" id="77044.A0A1W2TJH2"/>
<accession>A0A1W2TJH2</accession>
<feature type="compositionally biased region" description="Low complexity" evidence="1">
    <location>
        <begin position="545"/>
        <end position="564"/>
    </location>
</feature>
<dbReference type="AlphaFoldDB" id="A0A1W2TJH2"/>
<dbReference type="OrthoDB" id="5430106at2759"/>
<feature type="compositionally biased region" description="Low complexity" evidence="1">
    <location>
        <begin position="60"/>
        <end position="69"/>
    </location>
</feature>
<feature type="compositionally biased region" description="Polar residues" evidence="1">
    <location>
        <begin position="286"/>
        <end position="317"/>
    </location>
</feature>
<name>A0A1W2TJH2_ROSNE</name>
<dbReference type="InterPro" id="IPR018857">
    <property type="entry name" value="TORC1_cplx_su_TCO89"/>
</dbReference>
<dbReference type="GO" id="GO:0000329">
    <property type="term" value="C:fungal-type vacuole membrane"/>
    <property type="evidence" value="ECO:0007669"/>
    <property type="project" value="TreeGrafter"/>
</dbReference>
<feature type="compositionally biased region" description="Polar residues" evidence="1">
    <location>
        <begin position="259"/>
        <end position="273"/>
    </location>
</feature>
<protein>
    <submittedName>
        <fullName evidence="2">Uncharacterized protein</fullName>
    </submittedName>
</protein>
<dbReference type="Proteomes" id="UP000054516">
    <property type="component" value="Unassembled WGS sequence"/>
</dbReference>
<dbReference type="PANTHER" id="PTHR22794">
    <property type="entry name" value="THAP DOMAIN PROTEIN 11"/>
    <property type="match status" value="1"/>
</dbReference>
<feature type="compositionally biased region" description="Basic and acidic residues" evidence="1">
    <location>
        <begin position="347"/>
        <end position="356"/>
    </location>
</feature>
<organism evidence="2">
    <name type="scientific">Rosellinia necatrix</name>
    <name type="common">White root-rot fungus</name>
    <dbReference type="NCBI Taxonomy" id="77044"/>
    <lineage>
        <taxon>Eukaryota</taxon>
        <taxon>Fungi</taxon>
        <taxon>Dikarya</taxon>
        <taxon>Ascomycota</taxon>
        <taxon>Pezizomycotina</taxon>
        <taxon>Sordariomycetes</taxon>
        <taxon>Xylariomycetidae</taxon>
        <taxon>Xylariales</taxon>
        <taxon>Xylariaceae</taxon>
        <taxon>Rosellinia</taxon>
    </lineage>
</organism>
<feature type="compositionally biased region" description="Basic and acidic residues" evidence="1">
    <location>
        <begin position="274"/>
        <end position="283"/>
    </location>
</feature>
<keyword evidence="3" id="KW-1185">Reference proteome</keyword>
<reference evidence="2" key="1">
    <citation type="submission" date="2016-03" db="EMBL/GenBank/DDBJ databases">
        <title>Draft genome sequence of Rosellinia necatrix.</title>
        <authorList>
            <person name="Kanematsu S."/>
        </authorList>
    </citation>
    <scope>NUCLEOTIDE SEQUENCE [LARGE SCALE GENOMIC DNA]</scope>
    <source>
        <strain evidence="2">W97</strain>
    </source>
</reference>
<dbReference type="EMBL" id="DF977474">
    <property type="protein sequence ID" value="GAP88362.1"/>
    <property type="molecule type" value="Genomic_DNA"/>
</dbReference>
<feature type="compositionally biased region" description="Polar residues" evidence="1">
    <location>
        <begin position="171"/>
        <end position="197"/>
    </location>
</feature>
<evidence type="ECO:0000313" key="3">
    <source>
        <dbReference type="Proteomes" id="UP000054516"/>
    </source>
</evidence>
<evidence type="ECO:0000313" key="2">
    <source>
        <dbReference type="EMBL" id="GAP88362.1"/>
    </source>
</evidence>
<feature type="region of interest" description="Disordered" evidence="1">
    <location>
        <begin position="1"/>
        <end position="155"/>
    </location>
</feature>
<feature type="region of interest" description="Disordered" evidence="1">
    <location>
        <begin position="504"/>
        <end position="585"/>
    </location>
</feature>
<dbReference type="GO" id="GO:0031931">
    <property type="term" value="C:TORC1 complex"/>
    <property type="evidence" value="ECO:0007669"/>
    <property type="project" value="InterPro"/>
</dbReference>
<proteinExistence type="predicted"/>
<evidence type="ECO:0000256" key="1">
    <source>
        <dbReference type="SAM" id="MobiDB-lite"/>
    </source>
</evidence>
<sequence>MDGERDWEGNGGRNGGRNRDRTGDKEKDRERDTSANAAQSRRPPYLRRDTANGTDSQTPQQQQQQQQQQPHYRPKHQKRVVGAGAARVHARVPSSKGLHKSHPQAAAKLRSRASSPEPERPPLAAHPNRRTTSDLRLTTIAPESPERSNPHSPTVAALNNLKQNISQSNLVSNLASNRNRSHAEISQRSTLATNIKRSSSHKDVQKLKGVKNQVHFDLGNDENDDGNDDEWVDASASASPYLSRRGSVASGGQSPAKPPSTTGNGPESQTSPITDDHLSDHHIPSPTRQAVRQSNYITSRLLQRTPSQGAPPQMSTEVVSVPPPSGPPSLYGTPKTSTLGASGPEELVSRFVDESRPSSGGHGEGDSYFVASHAPARRNEGSIRRPQSLSNLDQAGRDSASEDETALAPRSRKPMHRAAPASQSRTQQKLNLQRASSSIEPAQAGPSVGIAGAGLLVGSPDYEHRDPRIGKLLERTGMEYLVVRRYQNPIARSITRLSQLPGADKNRRILKQNGTSGTTHGTMPSDLDAAGRHGLSQSLTHMAQSRPVTPRRTTSVRTVGPRSSYGGDDERLHGRMSGSSYADGNDDELSTLLRNLWDKSTDLSASQE</sequence>
<dbReference type="PANTHER" id="PTHR22794:SF2">
    <property type="entry name" value="THAP DOMAIN-CONTAINING PROTEIN 11"/>
    <property type="match status" value="1"/>
</dbReference>
<feature type="compositionally biased region" description="Acidic residues" evidence="1">
    <location>
        <begin position="219"/>
        <end position="232"/>
    </location>
</feature>
<feature type="compositionally biased region" description="Polar residues" evidence="1">
    <location>
        <begin position="512"/>
        <end position="522"/>
    </location>
</feature>
<feature type="compositionally biased region" description="Basic and acidic residues" evidence="1">
    <location>
        <begin position="17"/>
        <end position="33"/>
    </location>
</feature>
<gene>
    <name evidence="2" type="ORF">SAMD00023353_2900280</name>
</gene>
<dbReference type="GO" id="GO:0031929">
    <property type="term" value="P:TOR signaling"/>
    <property type="evidence" value="ECO:0007669"/>
    <property type="project" value="InterPro"/>
</dbReference>
<feature type="region of interest" description="Disordered" evidence="1">
    <location>
        <begin position="171"/>
        <end position="447"/>
    </location>
</feature>